<keyword evidence="3 6" id="KW-0067">ATP-binding</keyword>
<comment type="catalytic activity">
    <reaction evidence="5 6">
        <text>biotin + L-lysyl-[protein] + ATP = N(6)-biotinyl-L-lysyl-[protein] + AMP + diphosphate + H(+)</text>
        <dbReference type="Rhea" id="RHEA:11756"/>
        <dbReference type="Rhea" id="RHEA-COMP:9752"/>
        <dbReference type="Rhea" id="RHEA-COMP:10505"/>
        <dbReference type="ChEBI" id="CHEBI:15378"/>
        <dbReference type="ChEBI" id="CHEBI:29969"/>
        <dbReference type="ChEBI" id="CHEBI:30616"/>
        <dbReference type="ChEBI" id="CHEBI:33019"/>
        <dbReference type="ChEBI" id="CHEBI:57586"/>
        <dbReference type="ChEBI" id="CHEBI:83144"/>
        <dbReference type="ChEBI" id="CHEBI:456215"/>
        <dbReference type="EC" id="6.3.4.15"/>
    </reaction>
</comment>
<dbReference type="InterPro" id="IPR036388">
    <property type="entry name" value="WH-like_DNA-bd_sf"/>
</dbReference>
<keyword evidence="4 6" id="KW-0092">Biotin</keyword>
<dbReference type="AlphaFoldDB" id="A0AB39X822"/>
<dbReference type="InterPro" id="IPR030855">
    <property type="entry name" value="Bifunct_BirA"/>
</dbReference>
<feature type="binding site" evidence="6">
    <location>
        <begin position="96"/>
        <end position="98"/>
    </location>
    <ligand>
        <name>biotin</name>
        <dbReference type="ChEBI" id="CHEBI:57586"/>
    </ligand>
</feature>
<dbReference type="PROSITE" id="PS51733">
    <property type="entry name" value="BPL_LPL_CATALYTIC"/>
    <property type="match status" value="1"/>
</dbReference>
<feature type="binding site" evidence="6">
    <location>
        <position position="191"/>
    </location>
    <ligand>
        <name>biotin</name>
        <dbReference type="ChEBI" id="CHEBI:57586"/>
    </ligand>
</feature>
<dbReference type="Gene3D" id="1.10.10.10">
    <property type="entry name" value="Winged helix-like DNA-binding domain superfamily/Winged helix DNA-binding domain"/>
    <property type="match status" value="1"/>
</dbReference>
<keyword evidence="2 6" id="KW-0547">Nucleotide-binding</keyword>
<feature type="binding site" evidence="6">
    <location>
        <begin position="124"/>
        <end position="126"/>
    </location>
    <ligand>
        <name>biotin</name>
        <dbReference type="ChEBI" id="CHEBI:57586"/>
    </ligand>
</feature>
<evidence type="ECO:0000256" key="4">
    <source>
        <dbReference type="ARBA" id="ARBA00023267"/>
    </source>
</evidence>
<dbReference type="EC" id="6.3.4.15" evidence="6"/>
<dbReference type="Pfam" id="PF08279">
    <property type="entry name" value="HTH_11"/>
    <property type="match status" value="1"/>
</dbReference>
<name>A0AB39X822_9GAMM</name>
<dbReference type="PANTHER" id="PTHR12835:SF5">
    <property type="entry name" value="BIOTIN--PROTEIN LIGASE"/>
    <property type="match status" value="1"/>
</dbReference>
<keyword evidence="1 6" id="KW-0436">Ligase</keyword>
<dbReference type="InterPro" id="IPR008988">
    <property type="entry name" value="Transcriptional_repressor_C"/>
</dbReference>
<feature type="DNA-binding region" description="H-T-H motif" evidence="6">
    <location>
        <begin position="23"/>
        <end position="42"/>
    </location>
</feature>
<keyword evidence="6" id="KW-0678">Repressor</keyword>
<dbReference type="EMBL" id="CP165718">
    <property type="protein sequence ID" value="XDV08914.1"/>
    <property type="molecule type" value="Genomic_DNA"/>
</dbReference>
<evidence type="ECO:0000256" key="3">
    <source>
        <dbReference type="ARBA" id="ARBA00022840"/>
    </source>
</evidence>
<keyword evidence="6" id="KW-0238">DNA-binding</keyword>
<dbReference type="Pfam" id="PF02237">
    <property type="entry name" value="BPL_C"/>
    <property type="match status" value="1"/>
</dbReference>
<proteinExistence type="inferred from homology"/>
<dbReference type="Gene3D" id="2.30.30.100">
    <property type="match status" value="1"/>
</dbReference>
<dbReference type="GO" id="GO:0004077">
    <property type="term" value="F:biotin--[biotin carboxyl-carrier protein] ligase activity"/>
    <property type="evidence" value="ECO:0007669"/>
    <property type="project" value="UniProtKB-UniRule"/>
</dbReference>
<protein>
    <recommendedName>
        <fullName evidence="6">Bifunctional ligase/repressor BirA</fullName>
    </recommendedName>
    <alternativeName>
        <fullName evidence="6">Biotin operon repressor</fullName>
    </alternativeName>
    <alternativeName>
        <fullName evidence="6">Biotin--[acetyl-CoA-carboxylase] ligase</fullName>
        <ecNumber evidence="6">6.3.4.15</ecNumber>
    </alternativeName>
    <alternativeName>
        <fullName evidence="6">Biotin--protein ligase</fullName>
    </alternativeName>
    <alternativeName>
        <fullName evidence="6">Biotin-[acetyl-CoA carboxylase] synthetase</fullName>
    </alternativeName>
</protein>
<dbReference type="GO" id="GO:0006355">
    <property type="term" value="P:regulation of DNA-templated transcription"/>
    <property type="evidence" value="ECO:0007669"/>
    <property type="project" value="UniProtKB-UniRule"/>
</dbReference>
<dbReference type="GO" id="GO:0005737">
    <property type="term" value="C:cytoplasm"/>
    <property type="evidence" value="ECO:0007669"/>
    <property type="project" value="TreeGrafter"/>
</dbReference>
<sequence length="329" mass="36215">MRKKTQNIARVIEILADGNFHSGEVLGEELGVSRTAVSQYMKELAKFGLDVFRVTGKGYRLAKPLQLLDLDAINRALAKGSGAAAPVVHLERVVSSTNDLLKDRLTGVIESGATVLAEAQTQGRGRRGKAWLSPFGSNLYMSMYWRLEQGMAAAMGLSIALGAALAQLFEQEGIYGVELKWPNDVLVGGRKIAGILIDLEGQAVGPAHAIVGIGINLQTPDWFLNEVEQPWTDVQRLLNKPINRNMWAAKLVACCHKTIKEYEQTGLSPFLKRWHKYDRLAMQPVKIIMGDKEIVGIAEGIDENGALLLKREGKLERYHAGEVSLRYGI</sequence>
<organism evidence="8">
    <name type="scientific">Pseudidiomarina sp. PP-1MA</name>
    <dbReference type="NCBI Taxonomy" id="3237706"/>
    <lineage>
        <taxon>Bacteria</taxon>
        <taxon>Pseudomonadati</taxon>
        <taxon>Pseudomonadota</taxon>
        <taxon>Gammaproteobacteria</taxon>
        <taxon>Alteromonadales</taxon>
        <taxon>Idiomarinaceae</taxon>
        <taxon>Pseudidiomarina</taxon>
    </lineage>
</organism>
<dbReference type="Gene3D" id="3.30.930.10">
    <property type="entry name" value="Bira Bifunctional Protein, Domain 2"/>
    <property type="match status" value="1"/>
</dbReference>
<dbReference type="SUPFAM" id="SSF46785">
    <property type="entry name" value="Winged helix' DNA-binding domain"/>
    <property type="match status" value="1"/>
</dbReference>
<dbReference type="Pfam" id="PF03099">
    <property type="entry name" value="BPL_LplA_LipB"/>
    <property type="match status" value="1"/>
</dbReference>
<feature type="domain" description="BPL/LPL catalytic" evidence="7">
    <location>
        <begin position="72"/>
        <end position="263"/>
    </location>
</feature>
<evidence type="ECO:0000256" key="1">
    <source>
        <dbReference type="ARBA" id="ARBA00022598"/>
    </source>
</evidence>
<dbReference type="InterPro" id="IPR045864">
    <property type="entry name" value="aa-tRNA-synth_II/BPL/LPL"/>
</dbReference>
<comment type="similarity">
    <text evidence="6">Belongs to the biotin--protein ligase family.</text>
</comment>
<evidence type="ECO:0000256" key="5">
    <source>
        <dbReference type="ARBA" id="ARBA00047846"/>
    </source>
</evidence>
<dbReference type="PANTHER" id="PTHR12835">
    <property type="entry name" value="BIOTIN PROTEIN LIGASE"/>
    <property type="match status" value="1"/>
</dbReference>
<dbReference type="RefSeq" id="WP_369742558.1">
    <property type="nucleotide sequence ID" value="NZ_CP165718.1"/>
</dbReference>
<dbReference type="InterPro" id="IPR004408">
    <property type="entry name" value="Biotin_CoA_COase_ligase"/>
</dbReference>
<dbReference type="InterPro" id="IPR004143">
    <property type="entry name" value="BPL_LPL_catalytic"/>
</dbReference>
<dbReference type="GO" id="GO:0003677">
    <property type="term" value="F:DNA binding"/>
    <property type="evidence" value="ECO:0007669"/>
    <property type="project" value="UniProtKB-UniRule"/>
</dbReference>
<reference evidence="8" key="1">
    <citation type="submission" date="2024-07" db="EMBL/GenBank/DDBJ databases">
        <title>Whole genome sequence of bacterial strains from algal surface.</title>
        <authorList>
            <person name="Kumar P."/>
        </authorList>
    </citation>
    <scope>NUCLEOTIDE SEQUENCE</scope>
    <source>
        <strain evidence="8">PP-1MA</strain>
    </source>
</reference>
<dbReference type="InterPro" id="IPR013196">
    <property type="entry name" value="HTH_11"/>
</dbReference>
<evidence type="ECO:0000313" key="8">
    <source>
        <dbReference type="EMBL" id="XDV08914.1"/>
    </source>
</evidence>
<dbReference type="GO" id="GO:0005524">
    <property type="term" value="F:ATP binding"/>
    <property type="evidence" value="ECO:0007669"/>
    <property type="project" value="UniProtKB-UniRule"/>
</dbReference>
<evidence type="ECO:0000259" key="7">
    <source>
        <dbReference type="PROSITE" id="PS51733"/>
    </source>
</evidence>
<dbReference type="InterPro" id="IPR003142">
    <property type="entry name" value="BPL_C"/>
</dbReference>
<keyword evidence="6" id="KW-0804">Transcription</keyword>
<dbReference type="InterPro" id="IPR036390">
    <property type="entry name" value="WH_DNA-bd_sf"/>
</dbReference>
<evidence type="ECO:0000256" key="6">
    <source>
        <dbReference type="HAMAP-Rule" id="MF_00978"/>
    </source>
</evidence>
<dbReference type="HAMAP" id="MF_00978">
    <property type="entry name" value="Bifunct_BirA"/>
    <property type="match status" value="1"/>
</dbReference>
<gene>
    <name evidence="6 8" type="primary">birA</name>
    <name evidence="8" type="ORF">AB8S08_09060</name>
</gene>
<feature type="binding site" evidence="6">
    <location>
        <position position="120"/>
    </location>
    <ligand>
        <name>biotin</name>
        <dbReference type="ChEBI" id="CHEBI:57586"/>
    </ligand>
</feature>
<dbReference type="SUPFAM" id="SSF55681">
    <property type="entry name" value="Class II aaRS and biotin synthetases"/>
    <property type="match status" value="1"/>
</dbReference>
<dbReference type="NCBIfam" id="NF008847">
    <property type="entry name" value="PRK11886.1-2"/>
    <property type="match status" value="1"/>
</dbReference>
<dbReference type="SUPFAM" id="SSF50037">
    <property type="entry name" value="C-terminal domain of transcriptional repressors"/>
    <property type="match status" value="1"/>
</dbReference>
<evidence type="ECO:0000256" key="2">
    <source>
        <dbReference type="ARBA" id="ARBA00022741"/>
    </source>
</evidence>
<dbReference type="NCBIfam" id="TIGR00121">
    <property type="entry name" value="birA_ligase"/>
    <property type="match status" value="1"/>
</dbReference>
<accession>A0AB39X822</accession>
<keyword evidence="6" id="KW-0805">Transcription regulation</keyword>
<comment type="function">
    <text evidence="6">Acts both as a biotin--[acetyl-CoA-carboxylase] ligase and a biotin-operon repressor. In the presence of ATP, BirA activates biotin to form the BirA-biotinyl-5'-adenylate (BirA-bio-5'-AMP or holoBirA) complex. HoloBirA can either transfer the biotinyl moiety to the biotin carboxyl carrier protein (BCCP) subunit of acetyl-CoA carboxylase, or bind to the biotin operator site and inhibit transcription of the operon.</text>
</comment>
<dbReference type="CDD" id="cd16442">
    <property type="entry name" value="BPL"/>
    <property type="match status" value="1"/>
</dbReference>